<keyword evidence="3" id="KW-1185">Reference proteome</keyword>
<comment type="caution">
    <text evidence="2">The sequence shown here is derived from an EMBL/GenBank/DDBJ whole genome shotgun (WGS) entry which is preliminary data.</text>
</comment>
<reference evidence="2 3" key="1">
    <citation type="journal article" date="2021" name="Plant Biotechnol. J.">
        <title>Multi-omics assisted identification of the key and species-specific regulatory components of drought-tolerant mechanisms in Gossypium stocksii.</title>
        <authorList>
            <person name="Yu D."/>
            <person name="Ke L."/>
            <person name="Zhang D."/>
            <person name="Wu Y."/>
            <person name="Sun Y."/>
            <person name="Mei J."/>
            <person name="Sun J."/>
            <person name="Sun Y."/>
        </authorList>
    </citation>
    <scope>NUCLEOTIDE SEQUENCE [LARGE SCALE GENOMIC DNA]</scope>
    <source>
        <strain evidence="3">cv. E1</strain>
        <tissue evidence="2">Leaf</tissue>
    </source>
</reference>
<dbReference type="AlphaFoldDB" id="A0A9D4AG92"/>
<dbReference type="PANTHER" id="PTHR36315:SF2">
    <property type="entry name" value="PHOTOSYNTHETIC NDH SUBUNIT OF SUBCOMPLEX B 4, CHLOROPLASTIC"/>
    <property type="match status" value="1"/>
</dbReference>
<name>A0A9D4AG92_9ROSI</name>
<dbReference type="SUPFAM" id="SSF49590">
    <property type="entry name" value="PHL pollen allergen"/>
    <property type="match status" value="1"/>
</dbReference>
<feature type="domain" description="Expansin-like CBD" evidence="1">
    <location>
        <begin position="194"/>
        <end position="246"/>
    </location>
</feature>
<accession>A0A9D4AG92</accession>
<proteinExistence type="predicted"/>
<dbReference type="GO" id="GO:0009535">
    <property type="term" value="C:chloroplast thylakoid membrane"/>
    <property type="evidence" value="ECO:0007669"/>
    <property type="project" value="InterPro"/>
</dbReference>
<evidence type="ECO:0000259" key="1">
    <source>
        <dbReference type="PROSITE" id="PS50843"/>
    </source>
</evidence>
<dbReference type="Gene3D" id="2.60.40.760">
    <property type="entry name" value="Expansin, cellulose-binding-like domain"/>
    <property type="match status" value="1"/>
</dbReference>
<evidence type="ECO:0000313" key="3">
    <source>
        <dbReference type="Proteomes" id="UP000828251"/>
    </source>
</evidence>
<protein>
    <recommendedName>
        <fullName evidence="1">Expansin-like CBD domain-containing protein</fullName>
    </recommendedName>
</protein>
<dbReference type="PROSITE" id="PS50843">
    <property type="entry name" value="EXPANSIN_CBD"/>
    <property type="match status" value="1"/>
</dbReference>
<dbReference type="InterPro" id="IPR007117">
    <property type="entry name" value="Expansin_CBD"/>
</dbReference>
<dbReference type="OrthoDB" id="2018219at2759"/>
<organism evidence="2 3">
    <name type="scientific">Gossypium stocksii</name>
    <dbReference type="NCBI Taxonomy" id="47602"/>
    <lineage>
        <taxon>Eukaryota</taxon>
        <taxon>Viridiplantae</taxon>
        <taxon>Streptophyta</taxon>
        <taxon>Embryophyta</taxon>
        <taxon>Tracheophyta</taxon>
        <taxon>Spermatophyta</taxon>
        <taxon>Magnoliopsida</taxon>
        <taxon>eudicotyledons</taxon>
        <taxon>Gunneridae</taxon>
        <taxon>Pentapetalae</taxon>
        <taxon>rosids</taxon>
        <taxon>malvids</taxon>
        <taxon>Malvales</taxon>
        <taxon>Malvaceae</taxon>
        <taxon>Malvoideae</taxon>
        <taxon>Gossypium</taxon>
    </lineage>
</organism>
<dbReference type="PANTHER" id="PTHR36315">
    <property type="entry name" value="PHOTOSYNTHETIC NDH SUBUNIT OF SUBCOMPLEX B 4, CHLOROPLASTIC"/>
    <property type="match status" value="1"/>
</dbReference>
<gene>
    <name evidence="2" type="ORF">J1N35_008158</name>
</gene>
<dbReference type="EMBL" id="JAIQCV010000003">
    <property type="protein sequence ID" value="KAH1114780.1"/>
    <property type="molecule type" value="Genomic_DNA"/>
</dbReference>
<sequence>MSFTVLKPWIHCSYLQPTKFGNYPSSSSTRLFNNGCQQIDEGNKSKRRGAFVKVNALPDWPLMAVLVHHVQQLDAQREIITNKSIWHLSDEAIKKVYAFYIMFTCWGCLFFGSTKDPYYDSEVYRKDGGDGTGHWVYEKQEDIEESARAELWREELIEEIEQKVGGLRELEEAGRKVPCRKSKGMRVTIDGHSYFNLVLFTNNGGAGNVHLASIKGSKTGWLPMSRSCGQNWQSNAYLNGQSLSFKELAYAVSLVFVELKSWKLSGVLLFHEKVINSTLQFVVEKVQNKLQSWEVRTLSLASRATLAQSVLLAIHSYFLQSMLILKGLCKEIESMARQFIWGSSRRSQKMSLVGWEDVFQPQEHGGIDLQKL</sequence>
<dbReference type="InterPro" id="IPR034570">
    <property type="entry name" value="PNSB4"/>
</dbReference>
<dbReference type="Pfam" id="PF01357">
    <property type="entry name" value="Expansin_C"/>
    <property type="match status" value="1"/>
</dbReference>
<dbReference type="InterPro" id="IPR036749">
    <property type="entry name" value="Expansin_CBD_sf"/>
</dbReference>
<evidence type="ECO:0000313" key="2">
    <source>
        <dbReference type="EMBL" id="KAH1114780.1"/>
    </source>
</evidence>
<dbReference type="Proteomes" id="UP000828251">
    <property type="component" value="Unassembled WGS sequence"/>
</dbReference>
<dbReference type="GO" id="GO:0009773">
    <property type="term" value="P:photosynthetic electron transport in photosystem I"/>
    <property type="evidence" value="ECO:0007669"/>
    <property type="project" value="InterPro"/>
</dbReference>
<dbReference type="GO" id="GO:0010598">
    <property type="term" value="C:NAD(P)H dehydrogenase complex (plastoquinone)"/>
    <property type="evidence" value="ECO:0007669"/>
    <property type="project" value="InterPro"/>
</dbReference>